<dbReference type="GO" id="GO:0046872">
    <property type="term" value="F:metal ion binding"/>
    <property type="evidence" value="ECO:0007669"/>
    <property type="project" value="UniProtKB-KW"/>
</dbReference>
<evidence type="ECO:0000256" key="8">
    <source>
        <dbReference type="ARBA" id="ARBA00022842"/>
    </source>
</evidence>
<keyword evidence="7 10" id="KW-0378">Hydrolase</keyword>
<dbReference type="SFLD" id="SFLDG01135">
    <property type="entry name" value="C1.5.6:_HAD__Beta-PGM__Phospha"/>
    <property type="match status" value="1"/>
</dbReference>
<feature type="binding site" evidence="10">
    <location>
        <position position="173"/>
    </location>
    <ligand>
        <name>Mg(2+)</name>
        <dbReference type="ChEBI" id="CHEBI:18420"/>
    </ligand>
</feature>
<dbReference type="Pfam" id="PF13419">
    <property type="entry name" value="HAD_2"/>
    <property type="match status" value="1"/>
</dbReference>
<sequence>MTRGALFDLDGTLADTSGDLIAAANATLAARGASGRLDRATDAGLSGKGGRAMLRAGLARSGAPAAEVEPWVEAAFPLFLAEYEAAIAVHSRLFEGVETALETLAAAGWRLAVCTNKPEGLARILLAELGVLDRFAALVGADTLPVRKPDPRPVWAAADRAGAARGRSVMVGDTTTDREAARAAGLPCILMDMGVSADVVAELDADAVLARYADLPAALERLRPPA</sequence>
<dbReference type="GO" id="GO:0046295">
    <property type="term" value="P:glycolate biosynthetic process"/>
    <property type="evidence" value="ECO:0007669"/>
    <property type="project" value="UniProtKB-UniRule"/>
</dbReference>
<dbReference type="Gene3D" id="3.40.50.1000">
    <property type="entry name" value="HAD superfamily/HAD-like"/>
    <property type="match status" value="1"/>
</dbReference>
<dbReference type="InterPro" id="IPR037512">
    <property type="entry name" value="PGPase_prok"/>
</dbReference>
<comment type="cofactor">
    <cofactor evidence="2 10">
        <name>Mg(2+)</name>
        <dbReference type="ChEBI" id="CHEBI:18420"/>
    </cofactor>
</comment>
<dbReference type="OrthoDB" id="9793014at2"/>
<evidence type="ECO:0000256" key="9">
    <source>
        <dbReference type="ARBA" id="ARBA00023277"/>
    </source>
</evidence>
<dbReference type="NCBIfam" id="TIGR01549">
    <property type="entry name" value="HAD-SF-IA-v1"/>
    <property type="match status" value="1"/>
</dbReference>
<dbReference type="InterPro" id="IPR006439">
    <property type="entry name" value="HAD-SF_hydro_IA"/>
</dbReference>
<protein>
    <recommendedName>
        <fullName evidence="5 10">Phosphoglycolate phosphatase</fullName>
        <shortName evidence="10">PGP</shortName>
        <shortName evidence="10">PGPase</shortName>
        <ecNumber evidence="5 10">3.1.3.18</ecNumber>
    </recommendedName>
</protein>
<reference evidence="11 12" key="1">
    <citation type="submission" date="2016-10" db="EMBL/GenBank/DDBJ databases">
        <authorList>
            <person name="de Groot N.N."/>
        </authorList>
    </citation>
    <scope>NUCLEOTIDE SEQUENCE [LARGE SCALE GENOMIC DNA]</scope>
    <source>
        <strain evidence="11 12">CGMCC 1.11030</strain>
    </source>
</reference>
<dbReference type="STRING" id="1114924.SAMN05216258_1034"/>
<dbReference type="SUPFAM" id="SSF56784">
    <property type="entry name" value="HAD-like"/>
    <property type="match status" value="1"/>
</dbReference>
<organism evidence="11 12">
    <name type="scientific">Albimonas pacifica</name>
    <dbReference type="NCBI Taxonomy" id="1114924"/>
    <lineage>
        <taxon>Bacteria</taxon>
        <taxon>Pseudomonadati</taxon>
        <taxon>Pseudomonadota</taxon>
        <taxon>Alphaproteobacteria</taxon>
        <taxon>Rhodobacterales</taxon>
        <taxon>Paracoccaceae</taxon>
        <taxon>Albimonas</taxon>
    </lineage>
</organism>
<accession>A0A1I3DTF1</accession>
<comment type="similarity">
    <text evidence="4 10">Belongs to the HAD-like hydrolase superfamily. CbbY/CbbZ/Gph/YieH family.</text>
</comment>
<dbReference type="GO" id="GO:0005975">
    <property type="term" value="P:carbohydrate metabolic process"/>
    <property type="evidence" value="ECO:0007669"/>
    <property type="project" value="InterPro"/>
</dbReference>
<dbReference type="PANTHER" id="PTHR43434:SF1">
    <property type="entry name" value="PHOSPHOGLYCOLATE PHOSPHATASE"/>
    <property type="match status" value="1"/>
</dbReference>
<evidence type="ECO:0000256" key="6">
    <source>
        <dbReference type="ARBA" id="ARBA00022723"/>
    </source>
</evidence>
<evidence type="ECO:0000256" key="1">
    <source>
        <dbReference type="ARBA" id="ARBA00000830"/>
    </source>
</evidence>
<feature type="active site" description="Nucleophile" evidence="10">
    <location>
        <position position="8"/>
    </location>
</feature>
<keyword evidence="12" id="KW-1185">Reference proteome</keyword>
<dbReference type="InterPro" id="IPR050155">
    <property type="entry name" value="HAD-like_hydrolase_sf"/>
</dbReference>
<feature type="binding site" evidence="10">
    <location>
        <position position="10"/>
    </location>
    <ligand>
        <name>Mg(2+)</name>
        <dbReference type="ChEBI" id="CHEBI:18420"/>
    </ligand>
</feature>
<comment type="catalytic activity">
    <reaction evidence="1 10">
        <text>2-phosphoglycolate + H2O = glycolate + phosphate</text>
        <dbReference type="Rhea" id="RHEA:14369"/>
        <dbReference type="ChEBI" id="CHEBI:15377"/>
        <dbReference type="ChEBI" id="CHEBI:29805"/>
        <dbReference type="ChEBI" id="CHEBI:43474"/>
        <dbReference type="ChEBI" id="CHEBI:58033"/>
        <dbReference type="EC" id="3.1.3.18"/>
    </reaction>
</comment>
<evidence type="ECO:0000256" key="3">
    <source>
        <dbReference type="ARBA" id="ARBA00004818"/>
    </source>
</evidence>
<evidence type="ECO:0000256" key="2">
    <source>
        <dbReference type="ARBA" id="ARBA00001946"/>
    </source>
</evidence>
<evidence type="ECO:0000313" key="11">
    <source>
        <dbReference type="EMBL" id="SFH90020.1"/>
    </source>
</evidence>
<dbReference type="GO" id="GO:0006281">
    <property type="term" value="P:DNA repair"/>
    <property type="evidence" value="ECO:0007669"/>
    <property type="project" value="TreeGrafter"/>
</dbReference>
<evidence type="ECO:0000256" key="10">
    <source>
        <dbReference type="HAMAP-Rule" id="MF_00495"/>
    </source>
</evidence>
<proteinExistence type="inferred from homology"/>
<dbReference type="EC" id="3.1.3.18" evidence="5 10"/>
<evidence type="ECO:0000256" key="4">
    <source>
        <dbReference type="ARBA" id="ARBA00006171"/>
    </source>
</evidence>
<evidence type="ECO:0000256" key="7">
    <source>
        <dbReference type="ARBA" id="ARBA00022801"/>
    </source>
</evidence>
<dbReference type="InterPro" id="IPR036412">
    <property type="entry name" value="HAD-like_sf"/>
</dbReference>
<name>A0A1I3DTF1_9RHOB</name>
<dbReference type="InterPro" id="IPR023198">
    <property type="entry name" value="PGP-like_dom2"/>
</dbReference>
<dbReference type="Proteomes" id="UP000199377">
    <property type="component" value="Unassembled WGS sequence"/>
</dbReference>
<feature type="binding site" evidence="10">
    <location>
        <position position="8"/>
    </location>
    <ligand>
        <name>Mg(2+)</name>
        <dbReference type="ChEBI" id="CHEBI:18420"/>
    </ligand>
</feature>
<dbReference type="SFLD" id="SFLDS00003">
    <property type="entry name" value="Haloacid_Dehalogenase"/>
    <property type="match status" value="1"/>
</dbReference>
<dbReference type="GO" id="GO:0008967">
    <property type="term" value="F:phosphoglycolate phosphatase activity"/>
    <property type="evidence" value="ECO:0007669"/>
    <property type="project" value="UniProtKB-UniRule"/>
</dbReference>
<evidence type="ECO:0000313" key="12">
    <source>
        <dbReference type="Proteomes" id="UP000199377"/>
    </source>
</evidence>
<dbReference type="HAMAP" id="MF_00495">
    <property type="entry name" value="GPH_hydrolase_bact"/>
    <property type="match status" value="1"/>
</dbReference>
<dbReference type="InterPro" id="IPR023214">
    <property type="entry name" value="HAD_sf"/>
</dbReference>
<dbReference type="GO" id="GO:0005829">
    <property type="term" value="C:cytosol"/>
    <property type="evidence" value="ECO:0007669"/>
    <property type="project" value="TreeGrafter"/>
</dbReference>
<dbReference type="Gene3D" id="1.10.150.240">
    <property type="entry name" value="Putative phosphatase, domain 2"/>
    <property type="match status" value="1"/>
</dbReference>
<dbReference type="PRINTS" id="PR00413">
    <property type="entry name" value="HADHALOGNASE"/>
</dbReference>
<comment type="function">
    <text evidence="10">Specifically catalyzes the dephosphorylation of 2-phosphoglycolate. Is involved in the dissimilation of the intracellular 2-phosphoglycolate formed during the DNA repair of 3'-phosphoglycolate ends, a major class of DNA lesions induced by oxidative stress.</text>
</comment>
<dbReference type="AlphaFoldDB" id="A0A1I3DTF1"/>
<dbReference type="EMBL" id="FOQH01000003">
    <property type="protein sequence ID" value="SFH90020.1"/>
    <property type="molecule type" value="Genomic_DNA"/>
</dbReference>
<keyword evidence="8 10" id="KW-0460">Magnesium</keyword>
<dbReference type="PANTHER" id="PTHR43434">
    <property type="entry name" value="PHOSPHOGLYCOLATE PHOSPHATASE"/>
    <property type="match status" value="1"/>
</dbReference>
<comment type="pathway">
    <text evidence="3 10">Organic acid metabolism; glycolate biosynthesis; glycolate from 2-phosphoglycolate: step 1/1.</text>
</comment>
<keyword evidence="6 10" id="KW-0479">Metal-binding</keyword>
<dbReference type="RefSeq" id="WP_092858820.1">
    <property type="nucleotide sequence ID" value="NZ_FOQH01000003.1"/>
</dbReference>
<keyword evidence="9 10" id="KW-0119">Carbohydrate metabolism</keyword>
<evidence type="ECO:0000256" key="5">
    <source>
        <dbReference type="ARBA" id="ARBA00013078"/>
    </source>
</evidence>
<dbReference type="InterPro" id="IPR041492">
    <property type="entry name" value="HAD_2"/>
</dbReference>
<dbReference type="SFLD" id="SFLDG01129">
    <property type="entry name" value="C1.5:_HAD__Beta-PGM__Phosphata"/>
    <property type="match status" value="1"/>
</dbReference>
<dbReference type="UniPathway" id="UPA00865">
    <property type="reaction ID" value="UER00834"/>
</dbReference>
<gene>
    <name evidence="11" type="ORF">SAMN05216258_1034</name>
</gene>